<name>A0A2T5ICR9_9PROT</name>
<dbReference type="EMBL" id="QAOK01000008">
    <property type="protein sequence ID" value="PTQ81625.1"/>
    <property type="molecule type" value="Genomic_DNA"/>
</dbReference>
<sequence length="32" mass="3797">MERVPAGSDERREFVSLHEDELDKDEFDVCRS</sequence>
<organism evidence="1 2">
    <name type="scientific">Nitrosospira multiformis</name>
    <dbReference type="NCBI Taxonomy" id="1231"/>
    <lineage>
        <taxon>Bacteria</taxon>
        <taxon>Pseudomonadati</taxon>
        <taxon>Pseudomonadota</taxon>
        <taxon>Betaproteobacteria</taxon>
        <taxon>Nitrosomonadales</taxon>
        <taxon>Nitrosomonadaceae</taxon>
        <taxon>Nitrosospira</taxon>
    </lineage>
</organism>
<comment type="caution">
    <text evidence="1">The sequence shown here is derived from an EMBL/GenBank/DDBJ whole genome shotgun (WGS) entry which is preliminary data.</text>
</comment>
<reference evidence="1 2" key="1">
    <citation type="submission" date="2018-04" db="EMBL/GenBank/DDBJ databases">
        <title>Active sludge and wastewater microbial communities from Klosterneuburg, Austria.</title>
        <authorList>
            <person name="Wagner M."/>
        </authorList>
    </citation>
    <scope>NUCLEOTIDE SEQUENCE [LARGE SCALE GENOMIC DNA]</scope>
    <source>
        <strain evidence="1 2">Nl12</strain>
    </source>
</reference>
<protein>
    <submittedName>
        <fullName evidence="1">Uncharacterized protein</fullName>
    </submittedName>
</protein>
<dbReference type="Proteomes" id="UP000244152">
    <property type="component" value="Unassembled WGS sequence"/>
</dbReference>
<dbReference type="AlphaFoldDB" id="A0A2T5ICR9"/>
<evidence type="ECO:0000313" key="2">
    <source>
        <dbReference type="Proteomes" id="UP000244152"/>
    </source>
</evidence>
<proteinExistence type="predicted"/>
<evidence type="ECO:0000313" key="1">
    <source>
        <dbReference type="EMBL" id="PTQ81625.1"/>
    </source>
</evidence>
<accession>A0A2T5ICR9</accession>
<gene>
    <name evidence="1" type="ORF">C8R21_1081</name>
</gene>